<gene>
    <name evidence="5" type="ORF">KNW02_18855</name>
</gene>
<evidence type="ECO:0000256" key="2">
    <source>
        <dbReference type="ARBA" id="ARBA00022722"/>
    </source>
</evidence>
<dbReference type="Proteomes" id="UP001166191">
    <property type="component" value="Unassembled WGS sequence"/>
</dbReference>
<evidence type="ECO:0000259" key="4">
    <source>
        <dbReference type="SMART" id="SM00990"/>
    </source>
</evidence>
<comment type="cofactor">
    <cofactor evidence="1">
        <name>Mg(2+)</name>
        <dbReference type="ChEBI" id="CHEBI:18420"/>
    </cofactor>
</comment>
<dbReference type="SMART" id="SM00990">
    <property type="entry name" value="VRR_NUC"/>
    <property type="match status" value="1"/>
</dbReference>
<proteinExistence type="predicted"/>
<sequence length="131" mass="14328">MKRRGTPEADLQRAVVRTLRQILPRTAIIHHCANEVTEPGPRGAKRQAILVGMGVHAGFADLMILCDGRVLFLELKAPKGRLRPSQEAFRDAILAQGFGWALVRSLDDMLDALANHGFSTRIAAPARRAAP</sequence>
<keyword evidence="6" id="KW-1185">Reference proteome</keyword>
<evidence type="ECO:0000256" key="1">
    <source>
        <dbReference type="ARBA" id="ARBA00001946"/>
    </source>
</evidence>
<comment type="caution">
    <text evidence="5">The sequence shown here is derived from an EMBL/GenBank/DDBJ whole genome shotgun (WGS) entry which is preliminary data.</text>
</comment>
<dbReference type="RefSeq" id="WP_216034747.1">
    <property type="nucleotide sequence ID" value="NZ_JAHKNG010000059.1"/>
</dbReference>
<reference evidence="5" key="1">
    <citation type="submission" date="2021-06" db="EMBL/GenBank/DDBJ databases">
        <title>Paracoccus bacterium XHP0099 sp. nov., isolated from the surface waters of the Yellow Sea.</title>
        <authorList>
            <person name="Xue H."/>
            <person name="Zhang D."/>
        </authorList>
    </citation>
    <scope>NUCLEOTIDE SEQUENCE</scope>
    <source>
        <strain evidence="5">XHP0099</strain>
    </source>
</reference>
<keyword evidence="3" id="KW-0378">Hydrolase</keyword>
<organism evidence="5 6">
    <name type="scientific">Paracoccus marinaquae</name>
    <dbReference type="NCBI Taxonomy" id="2841926"/>
    <lineage>
        <taxon>Bacteria</taxon>
        <taxon>Pseudomonadati</taxon>
        <taxon>Pseudomonadota</taxon>
        <taxon>Alphaproteobacteria</taxon>
        <taxon>Rhodobacterales</taxon>
        <taxon>Paracoccaceae</taxon>
        <taxon>Paracoccus</taxon>
    </lineage>
</organism>
<evidence type="ECO:0000313" key="5">
    <source>
        <dbReference type="EMBL" id="MBU3032150.1"/>
    </source>
</evidence>
<dbReference type="EMBL" id="JAHKNG010000059">
    <property type="protein sequence ID" value="MBU3032150.1"/>
    <property type="molecule type" value="Genomic_DNA"/>
</dbReference>
<evidence type="ECO:0000256" key="3">
    <source>
        <dbReference type="ARBA" id="ARBA00022801"/>
    </source>
</evidence>
<accession>A0ABS6ANJ8</accession>
<evidence type="ECO:0000313" key="6">
    <source>
        <dbReference type="Proteomes" id="UP001166191"/>
    </source>
</evidence>
<dbReference type="InterPro" id="IPR014883">
    <property type="entry name" value="VRR_NUC"/>
</dbReference>
<name>A0ABS6ANJ8_9RHOB</name>
<keyword evidence="2" id="KW-0540">Nuclease</keyword>
<feature type="domain" description="VRR-NUC" evidence="4">
    <location>
        <begin position="6"/>
        <end position="107"/>
    </location>
</feature>
<protein>
    <submittedName>
        <fullName evidence="5">VRR-NUC domain-containing protein</fullName>
    </submittedName>
</protein>